<evidence type="ECO:0000313" key="17">
    <source>
        <dbReference type="Proteomes" id="UP000240080"/>
    </source>
</evidence>
<sequence length="517" mass="56789">MGLNLVILESQYCVKLRERSSQRKKKSLFCPESVGGGKTLQQEEKQLQPGMQMDNRLPPKKVPGFCSFRYGLSFLVHCCNVIITAQRACLNLTMVVMVNSTDPHGLPNTSTKKLLDNIKNPVYNWSPDIQGIILSSTSYGVIIIQVPVGYFSGIYSTKKMIGFALCLSSVLSLLIPPAAGIGVAWVIVCRAVQGAAQGIVATAQFEIYVKWAPPLERGRLTSMSTSGFLLGPFIVLLVTGVICESLGWPMVFYIFGACGCAVCLPWFVLFYDDPKDHPCISISEKEYITSSLVQQVSSSRQSLPIKAMLKSLPVWAISIGCFTFFWSHNIMTLYTPMFINSMLHVNIKENGFLSSLPYLFAWICGNLAGQLSDFFLTRNILSVIAVRKLFTAAGFLLPAIFGVCLPYLSSSFYSIVIFLILAGATGSFCLGGVFINGLDIAPRYFGFIKACSTLTGMIGGLIASTLTGLILKQDPESAWFKTFILMAAINVTGLIFYLIVAKAEIQDWAKEKQHTRL</sequence>
<dbReference type="GO" id="GO:0016324">
    <property type="term" value="C:apical plasma membrane"/>
    <property type="evidence" value="ECO:0007669"/>
    <property type="project" value="UniProtKB-SubCell"/>
</dbReference>
<evidence type="ECO:0000256" key="10">
    <source>
        <dbReference type="ARBA" id="ARBA00023136"/>
    </source>
</evidence>
<keyword evidence="8" id="KW-0915">Sodium</keyword>
<reference evidence="16" key="3">
    <citation type="submission" date="2025-09" db="UniProtKB">
        <authorList>
            <consortium name="Ensembl"/>
        </authorList>
    </citation>
    <scope>IDENTIFICATION</scope>
</reference>
<evidence type="ECO:0000256" key="7">
    <source>
        <dbReference type="ARBA" id="ARBA00022989"/>
    </source>
</evidence>
<evidence type="ECO:0000256" key="12">
    <source>
        <dbReference type="ARBA" id="ARBA00023201"/>
    </source>
</evidence>
<dbReference type="PROSITE" id="PS50850">
    <property type="entry name" value="MFS"/>
    <property type="match status" value="1"/>
</dbReference>
<keyword evidence="9" id="KW-0406">Ion transport</keyword>
<keyword evidence="17" id="KW-1185">Reference proteome</keyword>
<evidence type="ECO:0000259" key="15">
    <source>
        <dbReference type="PROSITE" id="PS50850"/>
    </source>
</evidence>
<evidence type="ECO:0000256" key="11">
    <source>
        <dbReference type="ARBA" id="ARBA00023180"/>
    </source>
</evidence>
<keyword evidence="6" id="KW-0769">Symport</keyword>
<keyword evidence="4" id="KW-1003">Cell membrane</keyword>
<evidence type="ECO:0000256" key="5">
    <source>
        <dbReference type="ARBA" id="ARBA00022692"/>
    </source>
</evidence>
<dbReference type="GeneTree" id="ENSGT00940000162346"/>
<dbReference type="InterPro" id="IPR020846">
    <property type="entry name" value="MFS_dom"/>
</dbReference>
<feature type="domain" description="Major facilitator superfamily (MFS) profile" evidence="15">
    <location>
        <begin position="88"/>
        <end position="505"/>
    </location>
</feature>
<feature type="transmembrane region" description="Helical" evidence="14">
    <location>
        <begin position="447"/>
        <end position="471"/>
    </location>
</feature>
<evidence type="ECO:0000256" key="4">
    <source>
        <dbReference type="ARBA" id="ARBA00022475"/>
    </source>
</evidence>
<dbReference type="PANTHER" id="PTHR11662:SF26">
    <property type="entry name" value="SODIUM-DEPENDENT PHOSPHATE TRANSPORT PROTEIN 1"/>
    <property type="match status" value="1"/>
</dbReference>
<dbReference type="InterPro" id="IPR050382">
    <property type="entry name" value="MFS_Na/Anion_cotransporter"/>
</dbReference>
<dbReference type="Pfam" id="PF07690">
    <property type="entry name" value="MFS_1"/>
    <property type="match status" value="1"/>
</dbReference>
<dbReference type="NCBIfam" id="TIGR00894">
    <property type="entry name" value="2A0114euk"/>
    <property type="match status" value="1"/>
</dbReference>
<dbReference type="GO" id="GO:0046415">
    <property type="term" value="P:urate metabolic process"/>
    <property type="evidence" value="ECO:0007669"/>
    <property type="project" value="Ensembl"/>
</dbReference>
<dbReference type="FunFam" id="1.20.1250.20:FF:000003">
    <property type="entry name" value="Solute carrier family 17 member 3"/>
    <property type="match status" value="1"/>
</dbReference>
<feature type="transmembrane region" description="Helical" evidence="14">
    <location>
        <begin position="129"/>
        <end position="151"/>
    </location>
</feature>
<reference evidence="16 17" key="1">
    <citation type="journal article" date="2012" name="Nature">
        <title>The bonobo genome compared with the chimpanzee and human genomes.</title>
        <authorList>
            <person name="Prufer K."/>
            <person name="Munch K."/>
            <person name="Hellmann I."/>
            <person name="Akagi K."/>
            <person name="Miller J.R."/>
            <person name="Walenz B."/>
            <person name="Koren S."/>
            <person name="Sutton G."/>
            <person name="Kodira C."/>
            <person name="Winer R."/>
            <person name="Knight J.R."/>
            <person name="Mullikin J.C."/>
            <person name="Meader S.J."/>
            <person name="Ponting C.P."/>
            <person name="Lunter G."/>
            <person name="Higashino S."/>
            <person name="Hobolth A."/>
            <person name="Dutheil J."/>
            <person name="Karakoc E."/>
            <person name="Alkan C."/>
            <person name="Sajjadian S."/>
            <person name="Catacchio C.R."/>
            <person name="Ventura M."/>
            <person name="Marques-Bonet T."/>
            <person name="Eichler E.E."/>
            <person name="Andre C."/>
            <person name="Atencia R."/>
            <person name="Mugisha L."/>
            <person name="Junhold J."/>
            <person name="Patterson N."/>
            <person name="Siebauer M."/>
            <person name="Good J.M."/>
            <person name="Fischer A."/>
            <person name="Ptak S.E."/>
            <person name="Lachmann M."/>
            <person name="Symer D.E."/>
            <person name="Mailund T."/>
            <person name="Schierup M.H."/>
            <person name="Andres A.M."/>
            <person name="Kelso J."/>
            <person name="Paabo S."/>
        </authorList>
    </citation>
    <scope>NUCLEOTIDE SEQUENCE [LARGE SCALE GENOMIC DNA]</scope>
</reference>
<name>A0A2R9BTM3_PANPA</name>
<evidence type="ECO:0000256" key="2">
    <source>
        <dbReference type="ARBA" id="ARBA00008586"/>
    </source>
</evidence>
<evidence type="ECO:0000256" key="6">
    <source>
        <dbReference type="ARBA" id="ARBA00022847"/>
    </source>
</evidence>
<evidence type="ECO:0000256" key="1">
    <source>
        <dbReference type="ARBA" id="ARBA00004424"/>
    </source>
</evidence>
<protein>
    <submittedName>
        <fullName evidence="16">Solute carrier family 17 member 1</fullName>
    </submittedName>
</protein>
<evidence type="ECO:0000256" key="8">
    <source>
        <dbReference type="ARBA" id="ARBA00023053"/>
    </source>
</evidence>
<reference evidence="16" key="2">
    <citation type="submission" date="2025-08" db="UniProtKB">
        <authorList>
            <consortium name="Ensembl"/>
        </authorList>
    </citation>
    <scope>IDENTIFICATION</scope>
</reference>
<keyword evidence="5 14" id="KW-0812">Transmembrane</keyword>
<dbReference type="GO" id="GO:0035435">
    <property type="term" value="P:phosphate ion transmembrane transport"/>
    <property type="evidence" value="ECO:0007669"/>
    <property type="project" value="InterPro"/>
</dbReference>
<dbReference type="EMBL" id="AJFE02011126">
    <property type="status" value="NOT_ANNOTATED_CDS"/>
    <property type="molecule type" value="Genomic_DNA"/>
</dbReference>
<dbReference type="InterPro" id="IPR004745">
    <property type="entry name" value="Pi_cotranspt"/>
</dbReference>
<dbReference type="STRING" id="9597.ENSPPAP00000033018"/>
<dbReference type="GO" id="GO:0015747">
    <property type="term" value="P:urate transport"/>
    <property type="evidence" value="ECO:0007669"/>
    <property type="project" value="Ensembl"/>
</dbReference>
<dbReference type="GO" id="GO:0005436">
    <property type="term" value="F:sodium:phosphate symporter activity"/>
    <property type="evidence" value="ECO:0007669"/>
    <property type="project" value="UniProtKB-ARBA"/>
</dbReference>
<dbReference type="EMBL" id="AJFE02011127">
    <property type="status" value="NOT_ANNOTATED_CDS"/>
    <property type="molecule type" value="Genomic_DNA"/>
</dbReference>
<dbReference type="AlphaFoldDB" id="A0A2R9BTM3"/>
<feature type="transmembrane region" description="Helical" evidence="14">
    <location>
        <begin position="163"/>
        <end position="188"/>
    </location>
</feature>
<dbReference type="Bgee" id="ENSPPAG00000039366">
    <property type="expression patterns" value="Expressed in adult mammalian kidney and 2 other cell types or tissues"/>
</dbReference>
<dbReference type="GO" id="GO:0006820">
    <property type="term" value="P:monoatomic anion transport"/>
    <property type="evidence" value="ECO:0007669"/>
    <property type="project" value="TreeGrafter"/>
</dbReference>
<feature type="transmembrane region" description="Helical" evidence="14">
    <location>
        <begin position="223"/>
        <end position="242"/>
    </location>
</feature>
<keyword evidence="12" id="KW-0739">Sodium transport</keyword>
<accession>A0A2R9BTM3</accession>
<evidence type="ECO:0000256" key="14">
    <source>
        <dbReference type="SAM" id="Phobius"/>
    </source>
</evidence>
<dbReference type="Ensembl" id="ENSPPAT00000055888.1">
    <property type="protein sequence ID" value="ENSPPAP00000033018.1"/>
    <property type="gene ID" value="ENSPPAG00000039366.1"/>
</dbReference>
<dbReference type="FunFam" id="1.20.1250.20:FF:000060">
    <property type="entry name" value="Solute carrier family 17 member 3"/>
    <property type="match status" value="1"/>
</dbReference>
<comment type="catalytic activity">
    <reaction evidence="13">
        <text>3 Na(+)(out) + phosphate(out) = 3 Na(+)(in) + phosphate(in)</text>
        <dbReference type="Rhea" id="RHEA:71255"/>
        <dbReference type="ChEBI" id="CHEBI:29101"/>
        <dbReference type="ChEBI" id="CHEBI:43474"/>
    </reaction>
</comment>
<feature type="transmembrane region" description="Helical" evidence="14">
    <location>
        <begin position="248"/>
        <end position="271"/>
    </location>
</feature>
<feature type="transmembrane region" description="Helical" evidence="14">
    <location>
        <begin position="314"/>
        <end position="339"/>
    </location>
</feature>
<keyword evidence="7 14" id="KW-1133">Transmembrane helix</keyword>
<comment type="similarity">
    <text evidence="2">Belongs to the major facilitator superfamily. Sodium/anion cotransporter family.</text>
</comment>
<dbReference type="InterPro" id="IPR036259">
    <property type="entry name" value="MFS_trans_sf"/>
</dbReference>
<proteinExistence type="inferred from homology"/>
<comment type="subcellular location">
    <subcellularLocation>
        <location evidence="1">Apical cell membrane</location>
        <topology evidence="1">Multi-pass membrane protein</topology>
    </subcellularLocation>
</comment>
<evidence type="ECO:0000313" key="16">
    <source>
        <dbReference type="Ensembl" id="ENSPPAP00000033018.1"/>
    </source>
</evidence>
<dbReference type="SUPFAM" id="SSF103473">
    <property type="entry name" value="MFS general substrate transporter"/>
    <property type="match status" value="1"/>
</dbReference>
<dbReference type="Proteomes" id="UP000240080">
    <property type="component" value="Chromosome 6"/>
</dbReference>
<evidence type="ECO:0000256" key="9">
    <source>
        <dbReference type="ARBA" id="ARBA00023065"/>
    </source>
</evidence>
<dbReference type="PANTHER" id="PTHR11662">
    <property type="entry name" value="SOLUTE CARRIER FAMILY 17"/>
    <property type="match status" value="1"/>
</dbReference>
<organism evidence="16 17">
    <name type="scientific">Pan paniscus</name>
    <name type="common">Pygmy chimpanzee</name>
    <name type="synonym">Bonobo</name>
    <dbReference type="NCBI Taxonomy" id="9597"/>
    <lineage>
        <taxon>Eukaryota</taxon>
        <taxon>Metazoa</taxon>
        <taxon>Chordata</taxon>
        <taxon>Craniata</taxon>
        <taxon>Vertebrata</taxon>
        <taxon>Euteleostomi</taxon>
        <taxon>Mammalia</taxon>
        <taxon>Eutheria</taxon>
        <taxon>Euarchontoglires</taxon>
        <taxon>Primates</taxon>
        <taxon>Haplorrhini</taxon>
        <taxon>Catarrhini</taxon>
        <taxon>Hominidae</taxon>
        <taxon>Pan</taxon>
    </lineage>
</organism>
<feature type="transmembrane region" description="Helical" evidence="14">
    <location>
        <begin position="483"/>
        <end position="500"/>
    </location>
</feature>
<feature type="transmembrane region" description="Helical" evidence="14">
    <location>
        <begin position="415"/>
        <end position="435"/>
    </location>
</feature>
<feature type="transmembrane region" description="Helical" evidence="14">
    <location>
        <begin position="389"/>
        <end position="409"/>
    </location>
</feature>
<dbReference type="GO" id="GO:0044341">
    <property type="term" value="P:sodium-dependent phosphate transport"/>
    <property type="evidence" value="ECO:0007669"/>
    <property type="project" value="Ensembl"/>
</dbReference>
<dbReference type="CDD" id="cd17318">
    <property type="entry name" value="MFS_SLC17"/>
    <property type="match status" value="1"/>
</dbReference>
<keyword evidence="11" id="KW-0325">Glycoprotein</keyword>
<evidence type="ECO:0000256" key="13">
    <source>
        <dbReference type="ARBA" id="ARBA00035839"/>
    </source>
</evidence>
<keyword evidence="10 14" id="KW-0472">Membrane</keyword>
<dbReference type="Gene3D" id="1.20.1250.20">
    <property type="entry name" value="MFS general substrate transporter like domains"/>
    <property type="match status" value="2"/>
</dbReference>
<dbReference type="InterPro" id="IPR011701">
    <property type="entry name" value="MFS"/>
</dbReference>
<evidence type="ECO:0000256" key="3">
    <source>
        <dbReference type="ARBA" id="ARBA00022448"/>
    </source>
</evidence>
<gene>
    <name evidence="16" type="primary">SLC17A1</name>
</gene>
<keyword evidence="3" id="KW-0813">Transport</keyword>